<dbReference type="InterPro" id="IPR036291">
    <property type="entry name" value="NAD(P)-bd_dom_sf"/>
</dbReference>
<dbReference type="Gene3D" id="3.40.50.720">
    <property type="entry name" value="NAD(P)-binding Rossmann-like Domain"/>
    <property type="match status" value="1"/>
</dbReference>
<dbReference type="SUPFAM" id="SSF51735">
    <property type="entry name" value="NAD(P)-binding Rossmann-fold domains"/>
    <property type="match status" value="1"/>
</dbReference>
<dbReference type="RefSeq" id="WP_125585892.1">
    <property type="nucleotide sequence ID" value="NZ_JBHTMO010000030.1"/>
</dbReference>
<evidence type="ECO:0000256" key="1">
    <source>
        <dbReference type="ARBA" id="ARBA00006484"/>
    </source>
</evidence>
<evidence type="ECO:0000313" key="4">
    <source>
        <dbReference type="Proteomes" id="UP001597249"/>
    </source>
</evidence>
<dbReference type="Proteomes" id="UP001597249">
    <property type="component" value="Unassembled WGS sequence"/>
</dbReference>
<accession>A0ABW4B9X3</accession>
<comment type="caution">
    <text evidence="3">The sequence shown here is derived from an EMBL/GenBank/DDBJ whole genome shotgun (WGS) entry which is preliminary data.</text>
</comment>
<proteinExistence type="inferred from homology"/>
<name>A0ABW4B9X3_9LACO</name>
<keyword evidence="2" id="KW-0560">Oxidoreductase</keyword>
<protein>
    <submittedName>
        <fullName evidence="3">SDR family NAD(P)-dependent oxidoreductase</fullName>
    </submittedName>
</protein>
<dbReference type="EMBL" id="JBHTMO010000030">
    <property type="protein sequence ID" value="MFD1393797.1"/>
    <property type="molecule type" value="Genomic_DNA"/>
</dbReference>
<evidence type="ECO:0000256" key="2">
    <source>
        <dbReference type="ARBA" id="ARBA00023002"/>
    </source>
</evidence>
<reference evidence="4" key="1">
    <citation type="journal article" date="2019" name="Int. J. Syst. Evol. Microbiol.">
        <title>The Global Catalogue of Microorganisms (GCM) 10K type strain sequencing project: providing services to taxonomists for standard genome sequencing and annotation.</title>
        <authorList>
            <consortium name="The Broad Institute Genomics Platform"/>
            <consortium name="The Broad Institute Genome Sequencing Center for Infectious Disease"/>
            <person name="Wu L."/>
            <person name="Ma J."/>
        </authorList>
    </citation>
    <scope>NUCLEOTIDE SEQUENCE [LARGE SCALE GENOMIC DNA]</scope>
    <source>
        <strain evidence="4">CCM 8911</strain>
    </source>
</reference>
<dbReference type="PANTHER" id="PTHR24320">
    <property type="entry name" value="RETINOL DEHYDROGENASE"/>
    <property type="match status" value="1"/>
</dbReference>
<sequence>MPNTIIITGANSGLGFETTKQIAERRPDLQLIMACRNMKKAEAARAAILKVVPDAHLLCLELDTASLAKVRAFAAAFKALNQPLAGLICNAGIAGRTVEETADGFNNIFETNYLGHFLLTQLLLPLMREGARIINVSSDRHAVPEDLTWPGAQVVAHSGSDPVVDARSYSYSKLCMLLFTYELARRLATQPSRVVVNAVNPGLMTETGLAKDKSRFTPEMLAQNADILSTAKDSGRMVADLMCEPQFGHGPARYFDRRSDNPIPSSPLSYDKEAALDLWQFSMTAAGLA</sequence>
<dbReference type="PRINTS" id="PR00081">
    <property type="entry name" value="GDHRDH"/>
</dbReference>
<keyword evidence="4" id="KW-1185">Reference proteome</keyword>
<evidence type="ECO:0000313" key="3">
    <source>
        <dbReference type="EMBL" id="MFD1393797.1"/>
    </source>
</evidence>
<dbReference type="Pfam" id="PF00106">
    <property type="entry name" value="adh_short"/>
    <property type="match status" value="1"/>
</dbReference>
<dbReference type="PANTHER" id="PTHR24320:SF227">
    <property type="entry name" value="RETINOL DEHYDROGENASE 11"/>
    <property type="match status" value="1"/>
</dbReference>
<dbReference type="InterPro" id="IPR002347">
    <property type="entry name" value="SDR_fam"/>
</dbReference>
<organism evidence="3 4">
    <name type="scientific">Lacticaseibacillus jixianensis</name>
    <dbReference type="NCBI Taxonomy" id="2486012"/>
    <lineage>
        <taxon>Bacteria</taxon>
        <taxon>Bacillati</taxon>
        <taxon>Bacillota</taxon>
        <taxon>Bacilli</taxon>
        <taxon>Lactobacillales</taxon>
        <taxon>Lactobacillaceae</taxon>
        <taxon>Lacticaseibacillus</taxon>
    </lineage>
</organism>
<comment type="similarity">
    <text evidence="1">Belongs to the short-chain dehydrogenases/reductases (SDR) family.</text>
</comment>
<gene>
    <name evidence="3" type="ORF">ACFQ3L_09485</name>
</gene>